<protein>
    <submittedName>
        <fullName evidence="1">Uncharacterized protein</fullName>
    </submittedName>
</protein>
<organism evidence="1 2">
    <name type="scientific">Lasallia pustulata</name>
    <dbReference type="NCBI Taxonomy" id="136370"/>
    <lineage>
        <taxon>Eukaryota</taxon>
        <taxon>Fungi</taxon>
        <taxon>Dikarya</taxon>
        <taxon>Ascomycota</taxon>
        <taxon>Pezizomycotina</taxon>
        <taxon>Lecanoromycetes</taxon>
        <taxon>OSLEUM clade</taxon>
        <taxon>Umbilicariomycetidae</taxon>
        <taxon>Umbilicariales</taxon>
        <taxon>Umbilicariaceae</taxon>
        <taxon>Lasallia</taxon>
    </lineage>
</organism>
<name>A0A5M8PQK9_9LECA</name>
<dbReference type="EMBL" id="VXIT01000007">
    <property type="protein sequence ID" value="KAA6411249.1"/>
    <property type="molecule type" value="Genomic_DNA"/>
</dbReference>
<reference evidence="1 2" key="1">
    <citation type="submission" date="2019-09" db="EMBL/GenBank/DDBJ databases">
        <title>The hologenome of the rock-dwelling lichen Lasallia pustulata.</title>
        <authorList>
            <person name="Greshake Tzovaras B."/>
            <person name="Segers F."/>
            <person name="Bicker A."/>
            <person name="Dal Grande F."/>
            <person name="Otte J."/>
            <person name="Hankeln T."/>
            <person name="Schmitt I."/>
            <person name="Ebersberger I."/>
        </authorList>
    </citation>
    <scope>NUCLEOTIDE SEQUENCE [LARGE SCALE GENOMIC DNA]</scope>
    <source>
        <strain evidence="1">A1-1</strain>
    </source>
</reference>
<dbReference type="OrthoDB" id="341259at2759"/>
<proteinExistence type="predicted"/>
<comment type="caution">
    <text evidence="1">The sequence shown here is derived from an EMBL/GenBank/DDBJ whole genome shotgun (WGS) entry which is preliminary data.</text>
</comment>
<accession>A0A5M8PQK9</accession>
<evidence type="ECO:0000313" key="2">
    <source>
        <dbReference type="Proteomes" id="UP000324767"/>
    </source>
</evidence>
<dbReference type="AlphaFoldDB" id="A0A5M8PQK9"/>
<gene>
    <name evidence="1" type="ORF">FRX48_04529</name>
</gene>
<sequence length="328" mass="37054">MYEAIAEAPNELRSVFLKAQLDRPSFVATDEPRVIAEAQEIVRRNQWEGQMHLRLRWALLEKRAVEKILQQLGNAANDLALVLQILHMHITSIHRTSIGTVLAAQDVLTKDIHRMALNTEEYLNRHTTYGGIEGVLHNSSLSITAKSSAQEQRSLESVDAKREELVPFLQRTRANRSFKQASSRGSSGFMKQSGISGSFVWYWDQHQSTYTVALRPNLPALLGQRALSFELTVRQYALSWTNLSFLYGSIGVSMVVPCTSKIFQACEQGDELTVRELLESRQAGPNDWCGKCYCSSRNHGCHDEDEIPLFVAVRSRSISLFDILWTAE</sequence>
<evidence type="ECO:0000313" key="1">
    <source>
        <dbReference type="EMBL" id="KAA6411249.1"/>
    </source>
</evidence>
<dbReference type="Proteomes" id="UP000324767">
    <property type="component" value="Unassembled WGS sequence"/>
</dbReference>